<dbReference type="PANTHER" id="PTHR30329">
    <property type="entry name" value="STATOR ELEMENT OF FLAGELLAR MOTOR COMPLEX"/>
    <property type="match status" value="1"/>
</dbReference>
<dbReference type="PRINTS" id="PR01021">
    <property type="entry name" value="OMPADOMAIN"/>
</dbReference>
<keyword evidence="2 4" id="KW-0472">Membrane</keyword>
<dbReference type="GO" id="GO:0009279">
    <property type="term" value="C:cell outer membrane"/>
    <property type="evidence" value="ECO:0007669"/>
    <property type="project" value="UniProtKB-SubCell"/>
</dbReference>
<dbReference type="EMBL" id="QBKN01000007">
    <property type="protein sequence ID" value="PTX49174.1"/>
    <property type="molecule type" value="Genomic_DNA"/>
</dbReference>
<dbReference type="CDD" id="cd07185">
    <property type="entry name" value="OmpA_C-like"/>
    <property type="match status" value="1"/>
</dbReference>
<dbReference type="OrthoDB" id="9792021at2"/>
<dbReference type="PANTHER" id="PTHR30329:SF21">
    <property type="entry name" value="LIPOPROTEIN YIAD-RELATED"/>
    <property type="match status" value="1"/>
</dbReference>
<evidence type="ECO:0000256" key="3">
    <source>
        <dbReference type="ARBA" id="ARBA00023237"/>
    </source>
</evidence>
<dbReference type="SUPFAM" id="SSF103088">
    <property type="entry name" value="OmpA-like"/>
    <property type="match status" value="1"/>
</dbReference>
<feature type="signal peptide" evidence="5">
    <location>
        <begin position="1"/>
        <end position="23"/>
    </location>
</feature>
<feature type="chain" id="PRO_5015620127" evidence="5">
    <location>
        <begin position="24"/>
        <end position="311"/>
    </location>
</feature>
<evidence type="ECO:0000256" key="2">
    <source>
        <dbReference type="ARBA" id="ARBA00023136"/>
    </source>
</evidence>
<dbReference type="InterPro" id="IPR050330">
    <property type="entry name" value="Bact_OuterMem_StrucFunc"/>
</dbReference>
<dbReference type="Gene3D" id="3.30.1330.60">
    <property type="entry name" value="OmpA-like domain"/>
    <property type="match status" value="1"/>
</dbReference>
<evidence type="ECO:0000259" key="6">
    <source>
        <dbReference type="PROSITE" id="PS51123"/>
    </source>
</evidence>
<comment type="subcellular location">
    <subcellularLocation>
        <location evidence="1">Cell outer membrane</location>
    </subcellularLocation>
</comment>
<evidence type="ECO:0000256" key="4">
    <source>
        <dbReference type="PROSITE-ProRule" id="PRU00473"/>
    </source>
</evidence>
<keyword evidence="8" id="KW-1185">Reference proteome</keyword>
<keyword evidence="3" id="KW-0998">Cell outer membrane</keyword>
<dbReference type="Pfam" id="PF00691">
    <property type="entry name" value="OmpA"/>
    <property type="match status" value="1"/>
</dbReference>
<dbReference type="InterPro" id="IPR006665">
    <property type="entry name" value="OmpA-like"/>
</dbReference>
<sequence>MIRARLACPLAGLLVLLTGAAQALELPFGAVQTYDEVTDPGSYAVPTGPWQEEAGLPHRSVEGAIRREAWRIDATRLTPLQIVAPIRRQLTEAGYEVELSCADRDCGGFDFRFAIEVLPAPEMFVDLTAFHFLAARNPEGGSVTVLASSTDNAAWLQIITAGEASEAPDAVTAETEAPPVVPEAGEGEVLQRLLDDGHVVLSDLDFASGAAGLGGGSIASLDALAEYLQDRPGAEIAFVGHTDTTGSLAVNRDLSRRRAQAAVDYLRDRHGIPSARISAEGVGYLAPRTGNRTEAGREANRRIEAVLVRAE</sequence>
<protein>
    <submittedName>
        <fullName evidence="7">Outer membrane protein OmpA-like peptidoglycan-associated protein</fullName>
    </submittedName>
</protein>
<evidence type="ECO:0000313" key="8">
    <source>
        <dbReference type="Proteomes" id="UP000244069"/>
    </source>
</evidence>
<evidence type="ECO:0000256" key="1">
    <source>
        <dbReference type="ARBA" id="ARBA00004442"/>
    </source>
</evidence>
<dbReference type="AlphaFoldDB" id="A0A2T6AZD5"/>
<reference evidence="7 8" key="1">
    <citation type="submission" date="2018-04" db="EMBL/GenBank/DDBJ databases">
        <title>Genomic Encyclopedia of Archaeal and Bacterial Type Strains, Phase II (KMG-II): from individual species to whole genera.</title>
        <authorList>
            <person name="Goeker M."/>
        </authorList>
    </citation>
    <scope>NUCLEOTIDE SEQUENCE [LARGE SCALE GENOMIC DNA]</scope>
    <source>
        <strain evidence="7 8">DSM 29329</strain>
    </source>
</reference>
<dbReference type="InterPro" id="IPR036737">
    <property type="entry name" value="OmpA-like_sf"/>
</dbReference>
<dbReference type="PROSITE" id="PS51123">
    <property type="entry name" value="OMPA_2"/>
    <property type="match status" value="1"/>
</dbReference>
<proteinExistence type="predicted"/>
<dbReference type="Proteomes" id="UP000244069">
    <property type="component" value="Unassembled WGS sequence"/>
</dbReference>
<name>A0A2T6AZD5_9RHOB</name>
<evidence type="ECO:0000256" key="5">
    <source>
        <dbReference type="SAM" id="SignalP"/>
    </source>
</evidence>
<comment type="caution">
    <text evidence="7">The sequence shown here is derived from an EMBL/GenBank/DDBJ whole genome shotgun (WGS) entry which is preliminary data.</text>
</comment>
<dbReference type="InterPro" id="IPR006664">
    <property type="entry name" value="OMP_bac"/>
</dbReference>
<evidence type="ECO:0000313" key="7">
    <source>
        <dbReference type="EMBL" id="PTX49174.1"/>
    </source>
</evidence>
<dbReference type="RefSeq" id="WP_107975440.1">
    <property type="nucleotide sequence ID" value="NZ_BMEZ01000007.1"/>
</dbReference>
<feature type="domain" description="OmpA-like" evidence="6">
    <location>
        <begin position="195"/>
        <end position="311"/>
    </location>
</feature>
<organism evidence="7 8">
    <name type="scientific">Allosediminivita pacifica</name>
    <dbReference type="NCBI Taxonomy" id="1267769"/>
    <lineage>
        <taxon>Bacteria</taxon>
        <taxon>Pseudomonadati</taxon>
        <taxon>Pseudomonadota</taxon>
        <taxon>Alphaproteobacteria</taxon>
        <taxon>Rhodobacterales</taxon>
        <taxon>Paracoccaceae</taxon>
        <taxon>Allosediminivita</taxon>
    </lineage>
</organism>
<gene>
    <name evidence="7" type="ORF">C8N44_10714</name>
</gene>
<accession>A0A2T6AZD5</accession>
<keyword evidence="5" id="KW-0732">Signal</keyword>